<dbReference type="CDD" id="cd01288">
    <property type="entry name" value="FabZ"/>
    <property type="match status" value="1"/>
</dbReference>
<name>A0AAX3QUU0_PARDI</name>
<dbReference type="PANTHER" id="PTHR30272">
    <property type="entry name" value="3-HYDROXYACYL-[ACYL-CARRIER-PROTEIN] DEHYDRATASE"/>
    <property type="match status" value="1"/>
</dbReference>
<dbReference type="Pfam" id="PF07977">
    <property type="entry name" value="FabA"/>
    <property type="match status" value="1"/>
</dbReference>
<dbReference type="AlphaFoldDB" id="A0AAX3QUU0"/>
<evidence type="ECO:0000313" key="2">
    <source>
        <dbReference type="EMBL" id="WET64525.1"/>
    </source>
</evidence>
<dbReference type="PANTHER" id="PTHR30272:SF1">
    <property type="entry name" value="3-HYDROXYACYL-[ACYL-CARRIER-PROTEIN] DEHYDRATASE"/>
    <property type="match status" value="1"/>
</dbReference>
<dbReference type="SUPFAM" id="SSF54637">
    <property type="entry name" value="Thioesterase/thiol ester dehydrase-isomerase"/>
    <property type="match status" value="1"/>
</dbReference>
<proteinExistence type="predicted"/>
<dbReference type="InterPro" id="IPR029069">
    <property type="entry name" value="HotDog_dom_sf"/>
</dbReference>
<reference evidence="2" key="1">
    <citation type="submission" date="2023-03" db="EMBL/GenBank/DDBJ databases">
        <title>Parabacteroides distasonis, a bacteria resistant against UC.</title>
        <authorList>
            <person name="Dai W."/>
        </authorList>
    </citation>
    <scope>NUCLEOTIDE SEQUENCE</scope>
    <source>
        <strain evidence="2">F1-28</strain>
    </source>
</reference>
<sequence length="128" mass="14438">MCELVPGKFAKGYKNFSFNEWFFPCHFPDEPNVPGFIQIEALTQMFLMTFLSLPGNKGKKTSFVTVNNAHFKKKIVPGMRLDIESTCKMYRRGVAIGSSKGYVDGELACEAEFTVAIPDVLNQFKPKE</sequence>
<dbReference type="GO" id="GO:0016829">
    <property type="term" value="F:lyase activity"/>
    <property type="evidence" value="ECO:0007669"/>
    <property type="project" value="UniProtKB-KW"/>
</dbReference>
<protein>
    <submittedName>
        <fullName evidence="2">Beta-hydroxyacyl-ACP dehydratase</fullName>
    </submittedName>
</protein>
<dbReference type="EMBL" id="CP120353">
    <property type="protein sequence ID" value="WET64525.1"/>
    <property type="molecule type" value="Genomic_DNA"/>
</dbReference>
<gene>
    <name evidence="2" type="ORF">P2T59_00665</name>
</gene>
<keyword evidence="1" id="KW-0456">Lyase</keyword>
<dbReference type="Proteomes" id="UP001221009">
    <property type="component" value="Chromosome"/>
</dbReference>
<organism evidence="2 3">
    <name type="scientific">Parabacteroides distasonis</name>
    <dbReference type="NCBI Taxonomy" id="823"/>
    <lineage>
        <taxon>Bacteria</taxon>
        <taxon>Pseudomonadati</taxon>
        <taxon>Bacteroidota</taxon>
        <taxon>Bacteroidia</taxon>
        <taxon>Bacteroidales</taxon>
        <taxon>Tannerellaceae</taxon>
        <taxon>Parabacteroides</taxon>
    </lineage>
</organism>
<evidence type="ECO:0000313" key="3">
    <source>
        <dbReference type="Proteomes" id="UP001221009"/>
    </source>
</evidence>
<evidence type="ECO:0000256" key="1">
    <source>
        <dbReference type="ARBA" id="ARBA00023239"/>
    </source>
</evidence>
<accession>A0AAX3QUU0</accession>
<dbReference type="InterPro" id="IPR013114">
    <property type="entry name" value="FabA_FabZ"/>
</dbReference>
<dbReference type="Gene3D" id="3.10.129.10">
    <property type="entry name" value="Hotdog Thioesterase"/>
    <property type="match status" value="1"/>
</dbReference>
<dbReference type="RefSeq" id="WP_276507596.1">
    <property type="nucleotide sequence ID" value="NZ_CP120353.1"/>
</dbReference>